<dbReference type="GeneID" id="20350466"/>
<name>J3P924_GAET3</name>
<dbReference type="VEuPathDB" id="FungiDB:GGTG_10008"/>
<feature type="region of interest" description="Disordered" evidence="1">
    <location>
        <begin position="37"/>
        <end position="80"/>
    </location>
</feature>
<reference evidence="2" key="2">
    <citation type="submission" date="2010-07" db="EMBL/GenBank/DDBJ databases">
        <authorList>
            <consortium name="The Broad Institute Genome Sequencing Platform"/>
            <consortium name="Broad Institute Genome Sequencing Center for Infectious Disease"/>
            <person name="Ma L.-J."/>
            <person name="Dead R."/>
            <person name="Young S."/>
            <person name="Zeng Q."/>
            <person name="Koehrsen M."/>
            <person name="Alvarado L."/>
            <person name="Berlin A."/>
            <person name="Chapman S.B."/>
            <person name="Chen Z."/>
            <person name="Freedman E."/>
            <person name="Gellesch M."/>
            <person name="Goldberg J."/>
            <person name="Griggs A."/>
            <person name="Gujja S."/>
            <person name="Heilman E.R."/>
            <person name="Heiman D."/>
            <person name="Hepburn T."/>
            <person name="Howarth C."/>
            <person name="Jen D."/>
            <person name="Larson L."/>
            <person name="Mehta T."/>
            <person name="Neiman D."/>
            <person name="Pearson M."/>
            <person name="Roberts A."/>
            <person name="Saif S."/>
            <person name="Shea T."/>
            <person name="Shenoy N."/>
            <person name="Sisk P."/>
            <person name="Stolte C."/>
            <person name="Sykes S."/>
            <person name="Walk T."/>
            <person name="White J."/>
            <person name="Yandava C."/>
            <person name="Haas B."/>
            <person name="Nusbaum C."/>
            <person name="Birren B."/>
        </authorList>
    </citation>
    <scope>NUCLEOTIDE SEQUENCE</scope>
    <source>
        <strain evidence="2">R3-111a-1</strain>
    </source>
</reference>
<accession>J3P924</accession>
<dbReference type="AlphaFoldDB" id="J3P924"/>
<reference evidence="3" key="4">
    <citation type="journal article" date="2015" name="G3 (Bethesda)">
        <title>Genome sequences of three phytopathogenic species of the Magnaporthaceae family of fungi.</title>
        <authorList>
            <person name="Okagaki L.H."/>
            <person name="Nunes C.C."/>
            <person name="Sailsbery J."/>
            <person name="Clay B."/>
            <person name="Brown D."/>
            <person name="John T."/>
            <person name="Oh Y."/>
            <person name="Young N."/>
            <person name="Fitzgerald M."/>
            <person name="Haas B.J."/>
            <person name="Zeng Q."/>
            <person name="Young S."/>
            <person name="Adiconis X."/>
            <person name="Fan L."/>
            <person name="Levin J.Z."/>
            <person name="Mitchell T.K."/>
            <person name="Okubara P.A."/>
            <person name="Farman M.L."/>
            <person name="Kohn L.M."/>
            <person name="Birren B."/>
            <person name="Ma L.-J."/>
            <person name="Dean R.A."/>
        </authorList>
    </citation>
    <scope>NUCLEOTIDE SEQUENCE</scope>
    <source>
        <strain evidence="3">R3-111a-1</strain>
    </source>
</reference>
<evidence type="ECO:0000313" key="4">
    <source>
        <dbReference type="Proteomes" id="UP000006039"/>
    </source>
</evidence>
<evidence type="ECO:0000313" key="2">
    <source>
        <dbReference type="EMBL" id="EJT73159.1"/>
    </source>
</evidence>
<reference evidence="2" key="3">
    <citation type="submission" date="2010-09" db="EMBL/GenBank/DDBJ databases">
        <title>Annotation of Gaeumannomyces graminis var. tritici R3-111a-1.</title>
        <authorList>
            <consortium name="The Broad Institute Genome Sequencing Platform"/>
            <person name="Ma L.-J."/>
            <person name="Dead R."/>
            <person name="Young S.K."/>
            <person name="Zeng Q."/>
            <person name="Gargeya S."/>
            <person name="Fitzgerald M."/>
            <person name="Haas B."/>
            <person name="Abouelleil A."/>
            <person name="Alvarado L."/>
            <person name="Arachchi H.M."/>
            <person name="Berlin A."/>
            <person name="Brown A."/>
            <person name="Chapman S.B."/>
            <person name="Chen Z."/>
            <person name="Dunbar C."/>
            <person name="Freedman E."/>
            <person name="Gearin G."/>
            <person name="Gellesch M."/>
            <person name="Goldberg J."/>
            <person name="Griggs A."/>
            <person name="Gujja S."/>
            <person name="Heiman D."/>
            <person name="Howarth C."/>
            <person name="Larson L."/>
            <person name="Lui A."/>
            <person name="MacDonald P.J.P."/>
            <person name="Mehta T."/>
            <person name="Montmayeur A."/>
            <person name="Murphy C."/>
            <person name="Neiman D."/>
            <person name="Pearson M."/>
            <person name="Priest M."/>
            <person name="Roberts A."/>
            <person name="Saif S."/>
            <person name="Shea T."/>
            <person name="Shenoy N."/>
            <person name="Sisk P."/>
            <person name="Stolte C."/>
            <person name="Sykes S."/>
            <person name="Yandava C."/>
            <person name="Wortman J."/>
            <person name="Nusbaum C."/>
            <person name="Birren B."/>
        </authorList>
    </citation>
    <scope>NUCLEOTIDE SEQUENCE</scope>
    <source>
        <strain evidence="2">R3-111a-1</strain>
    </source>
</reference>
<gene>
    <name evidence="3" type="primary">20350466</name>
    <name evidence="2" type="ORF">GGTG_10008</name>
</gene>
<dbReference type="HOGENOM" id="CLU_2589895_0_0_1"/>
<dbReference type="Proteomes" id="UP000006039">
    <property type="component" value="Unassembled WGS sequence"/>
</dbReference>
<evidence type="ECO:0000313" key="3">
    <source>
        <dbReference type="EnsemblFungi" id="EJT73159"/>
    </source>
</evidence>
<dbReference type="RefSeq" id="XP_009226133.1">
    <property type="nucleotide sequence ID" value="XM_009227869.1"/>
</dbReference>
<protein>
    <submittedName>
        <fullName evidence="2 3">Uncharacterized protein</fullName>
    </submittedName>
</protein>
<dbReference type="EnsemblFungi" id="EJT73159">
    <property type="protein sequence ID" value="EJT73159"/>
    <property type="gene ID" value="GGTG_10008"/>
</dbReference>
<sequence length="80" mass="9003">MRHLSALEPAKAQQKLKARMPQRRVQYGVRTRMCVSKTTSEGVDEVEDDDMAYHGVCGDDGENEEMTSIGSSEDEDEYGF</sequence>
<feature type="region of interest" description="Disordered" evidence="1">
    <location>
        <begin position="1"/>
        <end position="22"/>
    </location>
</feature>
<organism evidence="2">
    <name type="scientific">Gaeumannomyces tritici (strain R3-111a-1)</name>
    <name type="common">Wheat and barley take-all root rot fungus</name>
    <name type="synonym">Gaeumannomyces graminis var. tritici</name>
    <dbReference type="NCBI Taxonomy" id="644352"/>
    <lineage>
        <taxon>Eukaryota</taxon>
        <taxon>Fungi</taxon>
        <taxon>Dikarya</taxon>
        <taxon>Ascomycota</taxon>
        <taxon>Pezizomycotina</taxon>
        <taxon>Sordariomycetes</taxon>
        <taxon>Sordariomycetidae</taxon>
        <taxon>Magnaporthales</taxon>
        <taxon>Magnaporthaceae</taxon>
        <taxon>Gaeumannomyces</taxon>
    </lineage>
</organism>
<dbReference type="EMBL" id="GL385399">
    <property type="protein sequence ID" value="EJT73159.1"/>
    <property type="molecule type" value="Genomic_DNA"/>
</dbReference>
<evidence type="ECO:0000256" key="1">
    <source>
        <dbReference type="SAM" id="MobiDB-lite"/>
    </source>
</evidence>
<keyword evidence="4" id="KW-1185">Reference proteome</keyword>
<proteinExistence type="predicted"/>
<reference evidence="3" key="5">
    <citation type="submission" date="2018-04" db="UniProtKB">
        <authorList>
            <consortium name="EnsemblFungi"/>
        </authorList>
    </citation>
    <scope>IDENTIFICATION</scope>
    <source>
        <strain evidence="3">R3-111a-1</strain>
    </source>
</reference>
<reference evidence="4" key="1">
    <citation type="submission" date="2010-07" db="EMBL/GenBank/DDBJ databases">
        <title>The genome sequence of Gaeumannomyces graminis var. tritici strain R3-111a-1.</title>
        <authorList>
            <consortium name="The Broad Institute Genome Sequencing Platform"/>
            <person name="Ma L.-J."/>
            <person name="Dead R."/>
            <person name="Young S."/>
            <person name="Zeng Q."/>
            <person name="Koehrsen M."/>
            <person name="Alvarado L."/>
            <person name="Berlin A."/>
            <person name="Chapman S.B."/>
            <person name="Chen Z."/>
            <person name="Freedman E."/>
            <person name="Gellesch M."/>
            <person name="Goldberg J."/>
            <person name="Griggs A."/>
            <person name="Gujja S."/>
            <person name="Heilman E.R."/>
            <person name="Heiman D."/>
            <person name="Hepburn T."/>
            <person name="Howarth C."/>
            <person name="Jen D."/>
            <person name="Larson L."/>
            <person name="Mehta T."/>
            <person name="Neiman D."/>
            <person name="Pearson M."/>
            <person name="Roberts A."/>
            <person name="Saif S."/>
            <person name="Shea T."/>
            <person name="Shenoy N."/>
            <person name="Sisk P."/>
            <person name="Stolte C."/>
            <person name="Sykes S."/>
            <person name="Walk T."/>
            <person name="White J."/>
            <person name="Yandava C."/>
            <person name="Haas B."/>
            <person name="Nusbaum C."/>
            <person name="Birren B."/>
        </authorList>
    </citation>
    <scope>NUCLEOTIDE SEQUENCE [LARGE SCALE GENOMIC DNA]</scope>
    <source>
        <strain evidence="4">R3-111a-1</strain>
    </source>
</reference>